<protein>
    <recommendedName>
        <fullName evidence="3">Glycosyl transferase family 28 C-terminal domain-containing protein</fullName>
    </recommendedName>
</protein>
<dbReference type="EMBL" id="JBHRSV010000003">
    <property type="protein sequence ID" value="MFC2925426.1"/>
    <property type="molecule type" value="Genomic_DNA"/>
</dbReference>
<dbReference type="RefSeq" id="WP_343164794.1">
    <property type="nucleotide sequence ID" value="NZ_JBHRSV010000003.1"/>
</dbReference>
<evidence type="ECO:0008006" key="3">
    <source>
        <dbReference type="Google" id="ProtNLM"/>
    </source>
</evidence>
<keyword evidence="2" id="KW-1185">Reference proteome</keyword>
<dbReference type="Gene3D" id="3.40.50.11190">
    <property type="match status" value="1"/>
</dbReference>
<name>A0ABV6ZVD7_9PROT</name>
<proteinExistence type="predicted"/>
<evidence type="ECO:0000313" key="2">
    <source>
        <dbReference type="Proteomes" id="UP001595379"/>
    </source>
</evidence>
<dbReference type="SUPFAM" id="SSF53756">
    <property type="entry name" value="UDP-Glycosyltransferase/glycogen phosphorylase"/>
    <property type="match status" value="1"/>
</dbReference>
<gene>
    <name evidence="1" type="ORF">ACFOOR_04840</name>
</gene>
<dbReference type="Gene3D" id="3.40.50.2000">
    <property type="entry name" value="Glycogen Phosphorylase B"/>
    <property type="match status" value="1"/>
</dbReference>
<comment type="caution">
    <text evidence="1">The sequence shown here is derived from an EMBL/GenBank/DDBJ whole genome shotgun (WGS) entry which is preliminary data.</text>
</comment>
<reference evidence="2" key="1">
    <citation type="journal article" date="2019" name="Int. J. Syst. Evol. Microbiol.">
        <title>The Global Catalogue of Microorganisms (GCM) 10K type strain sequencing project: providing services to taxonomists for standard genome sequencing and annotation.</title>
        <authorList>
            <consortium name="The Broad Institute Genomics Platform"/>
            <consortium name="The Broad Institute Genome Sequencing Center for Infectious Disease"/>
            <person name="Wu L."/>
            <person name="Ma J."/>
        </authorList>
    </citation>
    <scope>NUCLEOTIDE SEQUENCE [LARGE SCALE GENOMIC DNA]</scope>
    <source>
        <strain evidence="2">KCTC 52487</strain>
    </source>
</reference>
<sequence length="235" mass="25466">MIVMDGYRFSQQDRLARKLRARHLVLIDDLADTPFPADLVVNQNLHAKGLDYAQYEAQQLLLGPEFALLRSEYAALHESPRPDDGAVLVTLGGSTIGKRAVEIANRLADRIDRTIYAVVGSEVSVPGNRHARVEVLSGIDMPALMAECRHYVGAMGVSYLEALAAGLSTTAIAIPASQMLAVKAARDQGLVVLDRIEDPHLVDEVIEALERPLSPQPYPDGLGVKRVADAIVSLL</sequence>
<dbReference type="Proteomes" id="UP001595379">
    <property type="component" value="Unassembled WGS sequence"/>
</dbReference>
<evidence type="ECO:0000313" key="1">
    <source>
        <dbReference type="EMBL" id="MFC2925426.1"/>
    </source>
</evidence>
<accession>A0ABV6ZVD7</accession>
<organism evidence="1 2">
    <name type="scientific">Hyphobacterium vulgare</name>
    <dbReference type="NCBI Taxonomy" id="1736751"/>
    <lineage>
        <taxon>Bacteria</taxon>
        <taxon>Pseudomonadati</taxon>
        <taxon>Pseudomonadota</taxon>
        <taxon>Alphaproteobacteria</taxon>
        <taxon>Maricaulales</taxon>
        <taxon>Maricaulaceae</taxon>
        <taxon>Hyphobacterium</taxon>
    </lineage>
</organism>